<dbReference type="InterPro" id="IPR036754">
    <property type="entry name" value="YbaK/aa-tRNA-synt-asso_dom_sf"/>
</dbReference>
<evidence type="ECO:0000313" key="2">
    <source>
        <dbReference type="EMBL" id="GGC08828.1"/>
    </source>
</evidence>
<sequence length="161" mass="17775">MAISPHLREYLTGCGTAYDEIPHDRTFTSAQAAQAAHVSGNHVAKGVMLQAGDDYLLAVLPASRRVDLNRLRRSLGRDVRLLKEPEAAMSFPDCEFGAIPALGAAYGLEVIVDDDLMREETDRDDEIFFEGGDHRTLVAIEGADWRRMNGKSRHCAFGMLN</sequence>
<dbReference type="CDD" id="cd04332">
    <property type="entry name" value="YbaK_like"/>
    <property type="match status" value="1"/>
</dbReference>
<proteinExistence type="predicted"/>
<accession>A0A916X5H6</accession>
<feature type="domain" description="YbaK/aminoacyl-tRNA synthetase-associated" evidence="1">
    <location>
        <begin position="24"/>
        <end position="147"/>
    </location>
</feature>
<evidence type="ECO:0000313" key="3">
    <source>
        <dbReference type="Proteomes" id="UP000608154"/>
    </source>
</evidence>
<dbReference type="RefSeq" id="WP_188772305.1">
    <property type="nucleotide sequence ID" value="NZ_BMHK01000022.1"/>
</dbReference>
<dbReference type="AlphaFoldDB" id="A0A916X5H6"/>
<gene>
    <name evidence="2" type="ORF">GCM10011494_29350</name>
</gene>
<dbReference type="InterPro" id="IPR007214">
    <property type="entry name" value="YbaK/aa-tRNA-synth-assoc-dom"/>
</dbReference>
<organism evidence="2 3">
    <name type="scientific">Novosphingobium endophyticum</name>
    <dbReference type="NCBI Taxonomy" id="1955250"/>
    <lineage>
        <taxon>Bacteria</taxon>
        <taxon>Pseudomonadati</taxon>
        <taxon>Pseudomonadota</taxon>
        <taxon>Alphaproteobacteria</taxon>
        <taxon>Sphingomonadales</taxon>
        <taxon>Sphingomonadaceae</taxon>
        <taxon>Novosphingobium</taxon>
    </lineage>
</organism>
<protein>
    <submittedName>
        <fullName evidence="2">Aminoacyl-tRNA deacylase</fullName>
    </submittedName>
</protein>
<dbReference type="Gene3D" id="3.90.960.10">
    <property type="entry name" value="YbaK/aminoacyl-tRNA synthetase-associated domain"/>
    <property type="match status" value="1"/>
</dbReference>
<reference evidence="2" key="1">
    <citation type="journal article" date="2014" name="Int. J. Syst. Evol. Microbiol.">
        <title>Complete genome sequence of Corynebacterium casei LMG S-19264T (=DSM 44701T), isolated from a smear-ripened cheese.</title>
        <authorList>
            <consortium name="US DOE Joint Genome Institute (JGI-PGF)"/>
            <person name="Walter F."/>
            <person name="Albersmeier A."/>
            <person name="Kalinowski J."/>
            <person name="Ruckert C."/>
        </authorList>
    </citation>
    <scope>NUCLEOTIDE SEQUENCE</scope>
    <source>
        <strain evidence="2">CGMCC 1.15095</strain>
    </source>
</reference>
<evidence type="ECO:0000259" key="1">
    <source>
        <dbReference type="Pfam" id="PF04073"/>
    </source>
</evidence>
<dbReference type="Pfam" id="PF04073">
    <property type="entry name" value="tRNA_edit"/>
    <property type="match status" value="1"/>
</dbReference>
<dbReference type="SUPFAM" id="SSF55826">
    <property type="entry name" value="YbaK/ProRS associated domain"/>
    <property type="match status" value="1"/>
</dbReference>
<dbReference type="GO" id="GO:0002161">
    <property type="term" value="F:aminoacyl-tRNA deacylase activity"/>
    <property type="evidence" value="ECO:0007669"/>
    <property type="project" value="InterPro"/>
</dbReference>
<name>A0A916X5H6_9SPHN</name>
<comment type="caution">
    <text evidence="2">The sequence shown here is derived from an EMBL/GenBank/DDBJ whole genome shotgun (WGS) entry which is preliminary data.</text>
</comment>
<reference evidence="2" key="2">
    <citation type="submission" date="2020-09" db="EMBL/GenBank/DDBJ databases">
        <authorList>
            <person name="Sun Q."/>
            <person name="Zhou Y."/>
        </authorList>
    </citation>
    <scope>NUCLEOTIDE SEQUENCE</scope>
    <source>
        <strain evidence="2">CGMCC 1.15095</strain>
    </source>
</reference>
<dbReference type="Proteomes" id="UP000608154">
    <property type="component" value="Unassembled WGS sequence"/>
</dbReference>
<dbReference type="EMBL" id="BMHK01000022">
    <property type="protein sequence ID" value="GGC08828.1"/>
    <property type="molecule type" value="Genomic_DNA"/>
</dbReference>
<keyword evidence="3" id="KW-1185">Reference proteome</keyword>